<feature type="region of interest" description="Disordered" evidence="1">
    <location>
        <begin position="22"/>
        <end position="82"/>
    </location>
</feature>
<sequence length="193" mass="20054">MNIYPIAIASLAILLTACGGGGDGGSSSTSGTTVNTDSASVGSSSDSSSGGSSSTPSASDSAPSASILTGANPQVVDIPPTVSSDATQMSEMVVEDNFSYDPVIAQSLEVDITAYSTSQAYVSIYGGFVENPDGSYSPDYNSRITAKTLEGGFGDVDYLLADSQYYMLAEVFFYDGTTPIQMRITNEQTDWVW</sequence>
<protein>
    <submittedName>
        <fullName evidence="3">Uncharacterized protein</fullName>
    </submittedName>
</protein>
<feature type="chain" id="PRO_5045922950" evidence="2">
    <location>
        <begin position="20"/>
        <end position="193"/>
    </location>
</feature>
<feature type="signal peptide" evidence="2">
    <location>
        <begin position="1"/>
        <end position="19"/>
    </location>
</feature>
<organism evidence="3 4">
    <name type="scientific">Enterovibrio gelatinilyticus</name>
    <dbReference type="NCBI Taxonomy" id="2899819"/>
    <lineage>
        <taxon>Bacteria</taxon>
        <taxon>Pseudomonadati</taxon>
        <taxon>Pseudomonadota</taxon>
        <taxon>Gammaproteobacteria</taxon>
        <taxon>Vibrionales</taxon>
        <taxon>Vibrionaceae</taxon>
        <taxon>Enterovibrio</taxon>
    </lineage>
</organism>
<evidence type="ECO:0000256" key="1">
    <source>
        <dbReference type="SAM" id="MobiDB-lite"/>
    </source>
</evidence>
<dbReference type="Proteomes" id="UP001149400">
    <property type="component" value="Unassembled WGS sequence"/>
</dbReference>
<proteinExistence type="predicted"/>
<dbReference type="EMBL" id="JAJUBC010000008">
    <property type="protein sequence ID" value="MDD1793280.1"/>
    <property type="molecule type" value="Genomic_DNA"/>
</dbReference>
<name>A0ABT5QZ38_9GAMM</name>
<accession>A0ABT5QZ38</accession>
<dbReference type="RefSeq" id="WP_274164141.1">
    <property type="nucleotide sequence ID" value="NZ_JAJUBC010000008.1"/>
</dbReference>
<keyword evidence="4" id="KW-1185">Reference proteome</keyword>
<evidence type="ECO:0000313" key="4">
    <source>
        <dbReference type="Proteomes" id="UP001149400"/>
    </source>
</evidence>
<evidence type="ECO:0000256" key="2">
    <source>
        <dbReference type="SAM" id="SignalP"/>
    </source>
</evidence>
<reference evidence="3" key="1">
    <citation type="submission" date="2021-12" db="EMBL/GenBank/DDBJ databases">
        <title>Enterovibrio ZSDZ35 sp. nov. and Enterovibrio ZSDZ42 sp. nov., isolated from coastal seawater in Qingdao.</title>
        <authorList>
            <person name="Zhang P."/>
        </authorList>
    </citation>
    <scope>NUCLEOTIDE SEQUENCE</scope>
    <source>
        <strain evidence="3">ZSDZ42</strain>
    </source>
</reference>
<comment type="caution">
    <text evidence="3">The sequence shown here is derived from an EMBL/GenBank/DDBJ whole genome shotgun (WGS) entry which is preliminary data.</text>
</comment>
<gene>
    <name evidence="3" type="ORF">LRP50_09090</name>
</gene>
<feature type="compositionally biased region" description="Low complexity" evidence="1">
    <location>
        <begin position="26"/>
        <end position="66"/>
    </location>
</feature>
<keyword evidence="2" id="KW-0732">Signal</keyword>
<evidence type="ECO:0000313" key="3">
    <source>
        <dbReference type="EMBL" id="MDD1793280.1"/>
    </source>
</evidence>